<feature type="domain" description="HTH cro/C1-type" evidence="2">
    <location>
        <begin position="11"/>
        <end position="65"/>
    </location>
</feature>
<sequence length="391" mass="44921">MTVALINPGVLRWARERARIGPDRLAKSASVTPERILRWEEGMEKPTFRQAQEIAKKLHIPFGYLFLSHPPEEKLPIPDLRRIGDHPISEVSADLFDLLADTLYKHDWYRDYLIEQGEEKLPFIGRFDPDADPREIAADMTTTLSLTLADRTQVRSWEQFYDFLVRRAEAAGIWVMRSGIVANNTHRSLEIHEFRGFAICDEIAPLVFINGNDAKAAQIFTLVHEMTHLWIGKSGISNTSLDRPVNGEGKDIEKICNAVAAEVLVPEGPFLHTWEEIWQKESSPEDTISTSATFFRVSTVVIARRALDLGLIEWPVFVDYYRSQEERWQRRREEQGGGNFFKTLPVRYGRRFTEAVVRSTFDQSLLMREAGRMLNISPSRIQPLAEQIGVW</sequence>
<gene>
    <name evidence="3" type="ORF">FTO68_00465</name>
</gene>
<comment type="caution">
    <text evidence="3">The sequence shown here is derived from an EMBL/GenBank/DDBJ whole genome shotgun (WGS) entry which is preliminary data.</text>
</comment>
<protein>
    <submittedName>
        <fullName evidence="3">ImmA/IrrE family metallo-endopeptidase</fullName>
    </submittedName>
</protein>
<dbReference type="InterPro" id="IPR010982">
    <property type="entry name" value="Lambda_DNA-bd_dom_sf"/>
</dbReference>
<evidence type="ECO:0000313" key="4">
    <source>
        <dbReference type="Proteomes" id="UP001524383"/>
    </source>
</evidence>
<name>A0ABD4TEN3_9EURY</name>
<accession>A0ABD4TEN3</accession>
<dbReference type="PANTHER" id="PTHR43236:SF2">
    <property type="entry name" value="BLL0069 PROTEIN"/>
    <property type="match status" value="1"/>
</dbReference>
<dbReference type="CDD" id="cd00093">
    <property type="entry name" value="HTH_XRE"/>
    <property type="match status" value="1"/>
</dbReference>
<comment type="similarity">
    <text evidence="1">Belongs to the short-chain fatty acyl-CoA assimilation regulator (ScfR) family.</text>
</comment>
<dbReference type="PANTHER" id="PTHR43236">
    <property type="entry name" value="ANTITOXIN HIGA1"/>
    <property type="match status" value="1"/>
</dbReference>
<evidence type="ECO:0000259" key="2">
    <source>
        <dbReference type="PROSITE" id="PS50943"/>
    </source>
</evidence>
<evidence type="ECO:0000313" key="3">
    <source>
        <dbReference type="EMBL" id="MCQ1537469.1"/>
    </source>
</evidence>
<proteinExistence type="inferred from homology"/>
<evidence type="ECO:0000256" key="1">
    <source>
        <dbReference type="ARBA" id="ARBA00007227"/>
    </source>
</evidence>
<dbReference type="EMBL" id="VOTZ01000001">
    <property type="protein sequence ID" value="MCQ1537469.1"/>
    <property type="molecule type" value="Genomic_DNA"/>
</dbReference>
<dbReference type="SUPFAM" id="SSF47413">
    <property type="entry name" value="lambda repressor-like DNA-binding domains"/>
    <property type="match status" value="1"/>
</dbReference>
<dbReference type="Proteomes" id="UP001524383">
    <property type="component" value="Unassembled WGS sequence"/>
</dbReference>
<dbReference type="SMART" id="SM00530">
    <property type="entry name" value="HTH_XRE"/>
    <property type="match status" value="1"/>
</dbReference>
<dbReference type="Gene3D" id="1.10.260.40">
    <property type="entry name" value="lambda repressor-like DNA-binding domains"/>
    <property type="match status" value="1"/>
</dbReference>
<dbReference type="AlphaFoldDB" id="A0ABD4TEN3"/>
<dbReference type="PROSITE" id="PS50943">
    <property type="entry name" value="HTH_CROC1"/>
    <property type="match status" value="1"/>
</dbReference>
<dbReference type="InterPro" id="IPR001387">
    <property type="entry name" value="Cro/C1-type_HTH"/>
</dbReference>
<reference evidence="3 4" key="1">
    <citation type="submission" date="2019-08" db="EMBL/GenBank/DDBJ databases">
        <authorList>
            <person name="Chen S.-C."/>
            <person name="Lai M.-C."/>
            <person name="You Y.-T."/>
        </authorList>
    </citation>
    <scope>NUCLEOTIDE SEQUENCE [LARGE SCALE GENOMIC DNA]</scope>
    <source>
        <strain evidence="3 4">P2F9704a</strain>
    </source>
</reference>
<keyword evidence="4" id="KW-1185">Reference proteome</keyword>
<dbReference type="Pfam" id="PF06114">
    <property type="entry name" value="Peptidase_M78"/>
    <property type="match status" value="1"/>
</dbReference>
<organism evidence="3 4">
    <name type="scientific">Methanocalculus taiwanensis</name>
    <dbReference type="NCBI Taxonomy" id="106207"/>
    <lineage>
        <taxon>Archaea</taxon>
        <taxon>Methanobacteriati</taxon>
        <taxon>Methanobacteriota</taxon>
        <taxon>Stenosarchaea group</taxon>
        <taxon>Methanomicrobia</taxon>
        <taxon>Methanomicrobiales</taxon>
        <taxon>Methanocalculaceae</taxon>
        <taxon>Methanocalculus</taxon>
    </lineage>
</organism>
<dbReference type="InterPro" id="IPR052345">
    <property type="entry name" value="Rad_response_metalloprotease"/>
</dbReference>
<dbReference type="InterPro" id="IPR010359">
    <property type="entry name" value="IrrE_HExxH"/>
</dbReference>
<dbReference type="Gene3D" id="1.10.10.2910">
    <property type="match status" value="1"/>
</dbReference>